<feature type="transmembrane region" description="Helical" evidence="10">
    <location>
        <begin position="227"/>
        <end position="249"/>
    </location>
</feature>
<dbReference type="PANTHER" id="PTHR10110:SF86">
    <property type="entry name" value="SODIUM_HYDROGEN EXCHANGER 7"/>
    <property type="match status" value="1"/>
</dbReference>
<feature type="domain" description="Cation/H+ exchanger transmembrane" evidence="11">
    <location>
        <begin position="6"/>
        <end position="347"/>
    </location>
</feature>
<keyword evidence="4 10" id="KW-0812">Transmembrane</keyword>
<comment type="subcellular location">
    <subcellularLocation>
        <location evidence="1">Cell membrane</location>
        <topology evidence="1">Multi-pass membrane protein</topology>
    </subcellularLocation>
</comment>
<feature type="transmembrane region" description="Helical" evidence="10">
    <location>
        <begin position="190"/>
        <end position="207"/>
    </location>
</feature>
<keyword evidence="3" id="KW-1003">Cell membrane</keyword>
<keyword evidence="6" id="KW-0915">Sodium</keyword>
<dbReference type="InterPro" id="IPR006153">
    <property type="entry name" value="Cation/H_exchanger_TM"/>
</dbReference>
<gene>
    <name evidence="12" type="ORF">FD16_GL001004</name>
</gene>
<dbReference type="PATRIC" id="fig|1423807.3.peg.1021"/>
<comment type="caution">
    <text evidence="12">The sequence shown here is derived from an EMBL/GenBank/DDBJ whole genome shotgun (WGS) entry which is preliminary data.</text>
</comment>
<keyword evidence="13" id="KW-1185">Reference proteome</keyword>
<evidence type="ECO:0000256" key="4">
    <source>
        <dbReference type="ARBA" id="ARBA00022692"/>
    </source>
</evidence>
<dbReference type="GO" id="GO:0015385">
    <property type="term" value="F:sodium:proton antiporter activity"/>
    <property type="evidence" value="ECO:0007669"/>
    <property type="project" value="InterPro"/>
</dbReference>
<dbReference type="STRING" id="1423807.FD16_GL001004"/>
<dbReference type="GO" id="GO:0051453">
    <property type="term" value="P:regulation of intracellular pH"/>
    <property type="evidence" value="ECO:0007669"/>
    <property type="project" value="TreeGrafter"/>
</dbReference>
<evidence type="ECO:0000256" key="9">
    <source>
        <dbReference type="ARBA" id="ARBA00023201"/>
    </source>
</evidence>
<evidence type="ECO:0000256" key="3">
    <source>
        <dbReference type="ARBA" id="ARBA00022475"/>
    </source>
</evidence>
<evidence type="ECO:0000256" key="6">
    <source>
        <dbReference type="ARBA" id="ARBA00023053"/>
    </source>
</evidence>
<name>A0A0R1W5I2_9LACO</name>
<evidence type="ECO:0000256" key="1">
    <source>
        <dbReference type="ARBA" id="ARBA00004651"/>
    </source>
</evidence>
<evidence type="ECO:0000256" key="5">
    <source>
        <dbReference type="ARBA" id="ARBA00022989"/>
    </source>
</evidence>
<evidence type="ECO:0000256" key="7">
    <source>
        <dbReference type="ARBA" id="ARBA00023065"/>
    </source>
</evidence>
<dbReference type="GO" id="GO:0005886">
    <property type="term" value="C:plasma membrane"/>
    <property type="evidence" value="ECO:0007669"/>
    <property type="project" value="UniProtKB-SubCell"/>
</dbReference>
<feature type="transmembrane region" description="Helical" evidence="10">
    <location>
        <begin position="291"/>
        <end position="310"/>
    </location>
</feature>
<dbReference type="GO" id="GO:0015386">
    <property type="term" value="F:potassium:proton antiporter activity"/>
    <property type="evidence" value="ECO:0007669"/>
    <property type="project" value="TreeGrafter"/>
</dbReference>
<dbReference type="Proteomes" id="UP000051820">
    <property type="component" value="Unassembled WGS sequence"/>
</dbReference>
<dbReference type="AlphaFoldDB" id="A0A0R1W5I2"/>
<proteinExistence type="predicted"/>
<feature type="transmembrane region" description="Helical" evidence="10">
    <location>
        <begin position="322"/>
        <end position="348"/>
    </location>
</feature>
<dbReference type="InterPro" id="IPR018422">
    <property type="entry name" value="Cation/H_exchanger_CPA1"/>
</dbReference>
<protein>
    <submittedName>
        <fullName evidence="12">Na+ H+ antiporter</fullName>
    </submittedName>
</protein>
<keyword evidence="9" id="KW-0739">Sodium transport</keyword>
<dbReference type="GO" id="GO:0098719">
    <property type="term" value="P:sodium ion import across plasma membrane"/>
    <property type="evidence" value="ECO:0007669"/>
    <property type="project" value="TreeGrafter"/>
</dbReference>
<feature type="transmembrane region" description="Helical" evidence="10">
    <location>
        <begin position="33"/>
        <end position="55"/>
    </location>
</feature>
<dbReference type="Pfam" id="PF00999">
    <property type="entry name" value="Na_H_Exchanger"/>
    <property type="match status" value="1"/>
</dbReference>
<keyword evidence="5 10" id="KW-1133">Transmembrane helix</keyword>
<keyword evidence="7" id="KW-0406">Ion transport</keyword>
<evidence type="ECO:0000313" key="12">
    <source>
        <dbReference type="EMBL" id="KRM11188.1"/>
    </source>
</evidence>
<feature type="transmembrane region" description="Helical" evidence="10">
    <location>
        <begin position="261"/>
        <end position="279"/>
    </location>
</feature>
<dbReference type="EMBL" id="AZGF01000022">
    <property type="protein sequence ID" value="KRM11188.1"/>
    <property type="molecule type" value="Genomic_DNA"/>
</dbReference>
<accession>A0A0R1W5I2</accession>
<evidence type="ECO:0000259" key="11">
    <source>
        <dbReference type="Pfam" id="PF00999"/>
    </source>
</evidence>
<reference evidence="12 13" key="1">
    <citation type="journal article" date="2015" name="Genome Announc.">
        <title>Expanding the biotechnology potential of lactobacilli through comparative genomics of 213 strains and associated genera.</title>
        <authorList>
            <person name="Sun Z."/>
            <person name="Harris H.M."/>
            <person name="McCann A."/>
            <person name="Guo C."/>
            <person name="Argimon S."/>
            <person name="Zhang W."/>
            <person name="Yang X."/>
            <person name="Jeffery I.B."/>
            <person name="Cooney J.C."/>
            <person name="Kagawa T.F."/>
            <person name="Liu W."/>
            <person name="Song Y."/>
            <person name="Salvetti E."/>
            <person name="Wrobel A."/>
            <person name="Rasinkangas P."/>
            <person name="Parkhill J."/>
            <person name="Rea M.C."/>
            <person name="O'Sullivan O."/>
            <person name="Ritari J."/>
            <person name="Douillard F.P."/>
            <person name="Paul Ross R."/>
            <person name="Yang R."/>
            <person name="Briner A.E."/>
            <person name="Felis G.E."/>
            <person name="de Vos W.M."/>
            <person name="Barrangou R."/>
            <person name="Klaenhammer T.R."/>
            <person name="Caufield P.W."/>
            <person name="Cui Y."/>
            <person name="Zhang H."/>
            <person name="O'Toole P.W."/>
        </authorList>
    </citation>
    <scope>NUCLEOTIDE SEQUENCE [LARGE SCALE GENOMIC DNA]</scope>
    <source>
        <strain evidence="12 13">DSM 5007</strain>
    </source>
</reference>
<evidence type="ECO:0000256" key="10">
    <source>
        <dbReference type="SAM" id="Phobius"/>
    </source>
</evidence>
<evidence type="ECO:0000256" key="8">
    <source>
        <dbReference type="ARBA" id="ARBA00023136"/>
    </source>
</evidence>
<evidence type="ECO:0000313" key="13">
    <source>
        <dbReference type="Proteomes" id="UP000051820"/>
    </source>
</evidence>
<dbReference type="PANTHER" id="PTHR10110">
    <property type="entry name" value="SODIUM/HYDROGEN EXCHANGER"/>
    <property type="match status" value="1"/>
</dbReference>
<feature type="transmembrane region" description="Helical" evidence="10">
    <location>
        <begin position="134"/>
        <end position="154"/>
    </location>
</feature>
<feature type="transmembrane region" description="Helical" evidence="10">
    <location>
        <begin position="166"/>
        <end position="184"/>
    </location>
</feature>
<organism evidence="12 13">
    <name type="scientific">Paucilactobacillus suebicus DSM 5007 = KCTC 3549</name>
    <dbReference type="NCBI Taxonomy" id="1423807"/>
    <lineage>
        <taxon>Bacteria</taxon>
        <taxon>Bacillati</taxon>
        <taxon>Bacillota</taxon>
        <taxon>Bacilli</taxon>
        <taxon>Lactobacillales</taxon>
        <taxon>Lactobacillaceae</taxon>
        <taxon>Paucilactobacillus</taxon>
    </lineage>
</organism>
<dbReference type="eggNOG" id="COG0025">
    <property type="taxonomic scope" value="Bacteria"/>
</dbReference>
<keyword evidence="8 10" id="KW-0472">Membrane</keyword>
<evidence type="ECO:0000256" key="2">
    <source>
        <dbReference type="ARBA" id="ARBA00022448"/>
    </source>
</evidence>
<keyword evidence="2" id="KW-0813">Transport</keyword>
<sequence length="478" mass="53413">MGFQNEVFMILILAPLLFFEGQRTPVQLIGKRIKSIVGTAIILAIISAFVAAGVLHLTFAVPMSLALVIVSISTPTDATALESVTQGLKFRNSVKKPLKMESLFNDATGLILLQGAIIWVNTGRLQIWHNGEQLFIAAGGGILLGIVLALLIMFFRQFLVRSKINVISSQTLIYLLTPFIVYWVAEKVGVSGIIAVVIAGLVNNSEAARSRFSSPRQMHLGVELVNFASNVLNSFVFVILGINLGRIAVDRYKMITTSLNWLMIGIVSYLVLLICRYVYGRLLIGDKSNKSAILFSFGGVHGTVTLAMTFSVMGNGLSDHTFALVILVETVVIILSMLVPTILFKIILPEDWDEKQKAHTIEMLRNRAVQVGIKQVKKMKLSDDVKDLVIYDLKDQMRVTTFGKFLNQWKNITFRREVLSNIKSVEQRRALMQAFSHERDYLYYMAKNHIVDSNYVYEVYTEVLLSESLVLDPDGQMI</sequence>